<feature type="domain" description="AB hydrolase-1" evidence="2">
    <location>
        <begin position="24"/>
        <end position="142"/>
    </location>
</feature>
<organism evidence="3 4">
    <name type="scientific">Teichococcus oryzae</name>
    <dbReference type="NCBI Taxonomy" id="1608942"/>
    <lineage>
        <taxon>Bacteria</taxon>
        <taxon>Pseudomonadati</taxon>
        <taxon>Pseudomonadota</taxon>
        <taxon>Alphaproteobacteria</taxon>
        <taxon>Acetobacterales</taxon>
        <taxon>Roseomonadaceae</taxon>
        <taxon>Roseomonas</taxon>
    </lineage>
</organism>
<dbReference type="PANTHER" id="PTHR43798:SF5">
    <property type="entry name" value="MONOACYLGLYCEROL LIPASE ABHD6"/>
    <property type="match status" value="1"/>
</dbReference>
<keyword evidence="1" id="KW-0812">Transmembrane</keyword>
<keyword evidence="1" id="KW-1133">Transmembrane helix</keyword>
<dbReference type="AlphaFoldDB" id="A0A5B2TDY9"/>
<evidence type="ECO:0000259" key="2">
    <source>
        <dbReference type="Pfam" id="PF00561"/>
    </source>
</evidence>
<evidence type="ECO:0000256" key="1">
    <source>
        <dbReference type="SAM" id="Phobius"/>
    </source>
</evidence>
<dbReference type="Pfam" id="PF00561">
    <property type="entry name" value="Abhydrolase_1"/>
    <property type="match status" value="1"/>
</dbReference>
<feature type="transmembrane region" description="Helical" evidence="1">
    <location>
        <begin position="84"/>
        <end position="107"/>
    </location>
</feature>
<sequence length="262" mass="28386">MRMDWIEVNGIGLRYALSGEGHETLVLVHEMGGTMDSWDMLVPQLDPRFRVLRYDTRGAGLSTKARSPLGIDTMAQDLEALLDALGIGPVLLAGCAVGGAIALHFAATRPQRVRGLIAMGPATGIPAERRQAVLDHADTVQRNGMAAVAEVELGRSYPEILRGDAARFRRFRARWLANDPDSYAAIYRMLAGLEMQAGIASIRCPTLFLAGEHDPLRPPAMIEPLSRLVPGASFQPVESGHFMAVQTPELVAGAFNAFLARF</sequence>
<dbReference type="SUPFAM" id="SSF53474">
    <property type="entry name" value="alpha/beta-Hydrolases"/>
    <property type="match status" value="1"/>
</dbReference>
<keyword evidence="1" id="KW-0472">Membrane</keyword>
<dbReference type="PANTHER" id="PTHR43798">
    <property type="entry name" value="MONOACYLGLYCEROL LIPASE"/>
    <property type="match status" value="1"/>
</dbReference>
<dbReference type="InterPro" id="IPR000073">
    <property type="entry name" value="AB_hydrolase_1"/>
</dbReference>
<protein>
    <submittedName>
        <fullName evidence="3">Alpha/beta fold hydrolase</fullName>
    </submittedName>
</protein>
<name>A0A5B2TDY9_9PROT</name>
<keyword evidence="3" id="KW-0378">Hydrolase</keyword>
<dbReference type="PRINTS" id="PR00111">
    <property type="entry name" value="ABHYDROLASE"/>
</dbReference>
<evidence type="ECO:0000313" key="3">
    <source>
        <dbReference type="EMBL" id="KAA2212333.1"/>
    </source>
</evidence>
<dbReference type="GO" id="GO:0016020">
    <property type="term" value="C:membrane"/>
    <property type="evidence" value="ECO:0007669"/>
    <property type="project" value="TreeGrafter"/>
</dbReference>
<evidence type="ECO:0000313" key="4">
    <source>
        <dbReference type="Proteomes" id="UP000322110"/>
    </source>
</evidence>
<dbReference type="RefSeq" id="WP_149813030.1">
    <property type="nucleotide sequence ID" value="NZ_VUKA01000008.1"/>
</dbReference>
<comment type="caution">
    <text evidence="3">The sequence shown here is derived from an EMBL/GenBank/DDBJ whole genome shotgun (WGS) entry which is preliminary data.</text>
</comment>
<accession>A0A5B2TDY9</accession>
<keyword evidence="4" id="KW-1185">Reference proteome</keyword>
<gene>
    <name evidence="3" type="ORF">F0Q34_14920</name>
</gene>
<dbReference type="GO" id="GO:0046464">
    <property type="term" value="P:acylglycerol catabolic process"/>
    <property type="evidence" value="ECO:0007669"/>
    <property type="project" value="TreeGrafter"/>
</dbReference>
<dbReference type="Gene3D" id="3.40.50.1820">
    <property type="entry name" value="alpha/beta hydrolase"/>
    <property type="match status" value="1"/>
</dbReference>
<dbReference type="OrthoDB" id="7267294at2"/>
<dbReference type="InterPro" id="IPR029058">
    <property type="entry name" value="AB_hydrolase_fold"/>
</dbReference>
<dbReference type="EMBL" id="VUKA01000008">
    <property type="protein sequence ID" value="KAA2212333.1"/>
    <property type="molecule type" value="Genomic_DNA"/>
</dbReference>
<reference evidence="3 4" key="1">
    <citation type="journal article" date="2015" name="Int. J. Syst. Evol. Microbiol.">
        <title>Roseomonas oryzae sp. nov., isolated from paddy rhizosphere soil.</title>
        <authorList>
            <person name="Ramaprasad E.V."/>
            <person name="Sasikala Ch."/>
            <person name="Ramana Ch.V."/>
        </authorList>
    </citation>
    <scope>NUCLEOTIDE SEQUENCE [LARGE SCALE GENOMIC DNA]</scope>
    <source>
        <strain evidence="3 4">KCTC 42542</strain>
    </source>
</reference>
<dbReference type="GO" id="GO:0047372">
    <property type="term" value="F:monoacylglycerol lipase activity"/>
    <property type="evidence" value="ECO:0007669"/>
    <property type="project" value="TreeGrafter"/>
</dbReference>
<dbReference type="InterPro" id="IPR050266">
    <property type="entry name" value="AB_hydrolase_sf"/>
</dbReference>
<dbReference type="Proteomes" id="UP000322110">
    <property type="component" value="Unassembled WGS sequence"/>
</dbReference>
<proteinExistence type="predicted"/>